<keyword evidence="1" id="KW-0328">Glycosyltransferase</keyword>
<dbReference type="Pfam" id="PF03033">
    <property type="entry name" value="Glyco_transf_28"/>
    <property type="match status" value="1"/>
</dbReference>
<dbReference type="PANTHER" id="PTHR21015">
    <property type="entry name" value="UDP-N-ACETYLGLUCOSAMINE--N-ACETYLMURAMYL-(PENTAPEPTIDE) PYROPHOSPHORYL-UNDECAPRENOL N-ACETYLGLUCOSAMINE TRANSFERASE 1"/>
    <property type="match status" value="1"/>
</dbReference>
<dbReference type="Gene3D" id="3.40.50.2000">
    <property type="entry name" value="Glycogen Phosphorylase B"/>
    <property type="match status" value="1"/>
</dbReference>
<dbReference type="SUPFAM" id="SSF53756">
    <property type="entry name" value="UDP-Glycosyltransferase/glycogen phosphorylase"/>
    <property type="match status" value="1"/>
</dbReference>
<dbReference type="GO" id="GO:1901137">
    <property type="term" value="P:carbohydrate derivative biosynthetic process"/>
    <property type="evidence" value="ECO:0007669"/>
    <property type="project" value="UniProtKB-ARBA"/>
</dbReference>
<comment type="caution">
    <text evidence="4">The sequence shown here is derived from an EMBL/GenBank/DDBJ whole genome shotgun (WGS) entry which is preliminary data.</text>
</comment>
<keyword evidence="5" id="KW-1185">Reference proteome</keyword>
<evidence type="ECO:0000313" key="4">
    <source>
        <dbReference type="EMBL" id="MBA0085283.1"/>
    </source>
</evidence>
<accession>A0A7V8NPQ9</accession>
<keyword evidence="2" id="KW-0808">Transferase</keyword>
<evidence type="ECO:0000256" key="1">
    <source>
        <dbReference type="ARBA" id="ARBA00022676"/>
    </source>
</evidence>
<dbReference type="InterPro" id="IPR004276">
    <property type="entry name" value="GlycoTrans_28_N"/>
</dbReference>
<evidence type="ECO:0000256" key="2">
    <source>
        <dbReference type="ARBA" id="ARBA00022679"/>
    </source>
</evidence>
<dbReference type="EMBL" id="JACDQQ010000943">
    <property type="protein sequence ID" value="MBA0085283.1"/>
    <property type="molecule type" value="Genomic_DNA"/>
</dbReference>
<reference evidence="4" key="1">
    <citation type="submission" date="2020-06" db="EMBL/GenBank/DDBJ databases">
        <title>Legume-microbial interactions unlock mineral nutrients during tropical forest succession.</title>
        <authorList>
            <person name="Epihov D.Z."/>
        </authorList>
    </citation>
    <scope>NUCLEOTIDE SEQUENCE [LARGE SCALE GENOMIC DNA]</scope>
    <source>
        <strain evidence="4">Pan2503</strain>
    </source>
</reference>
<dbReference type="PANTHER" id="PTHR21015:SF22">
    <property type="entry name" value="GLYCOSYLTRANSFERASE"/>
    <property type="match status" value="1"/>
</dbReference>
<protein>
    <submittedName>
        <fullName evidence="4">Glycosyltransferase</fullName>
    </submittedName>
</protein>
<sequence length="80" mass="8432">MKLLIAGGGTGGHVFPALAIAREWLARGKEREVVLVGTERGIEMKLVPKAGLPLETLRVAGLKGKGGVTLFRNLTMLVPA</sequence>
<evidence type="ECO:0000313" key="5">
    <source>
        <dbReference type="Proteomes" id="UP000567293"/>
    </source>
</evidence>
<dbReference type="Proteomes" id="UP000567293">
    <property type="component" value="Unassembled WGS sequence"/>
</dbReference>
<dbReference type="GO" id="GO:0005975">
    <property type="term" value="P:carbohydrate metabolic process"/>
    <property type="evidence" value="ECO:0007669"/>
    <property type="project" value="InterPro"/>
</dbReference>
<feature type="domain" description="Glycosyltransferase family 28 N-terminal" evidence="3">
    <location>
        <begin position="4"/>
        <end position="74"/>
    </location>
</feature>
<proteinExistence type="predicted"/>
<dbReference type="GO" id="GO:0050511">
    <property type="term" value="F:undecaprenyldiphospho-muramoylpentapeptide beta-N-acetylglucosaminyltransferase activity"/>
    <property type="evidence" value="ECO:0007669"/>
    <property type="project" value="TreeGrafter"/>
</dbReference>
<evidence type="ECO:0000259" key="3">
    <source>
        <dbReference type="Pfam" id="PF03033"/>
    </source>
</evidence>
<feature type="non-terminal residue" evidence="4">
    <location>
        <position position="80"/>
    </location>
</feature>
<dbReference type="AlphaFoldDB" id="A0A7V8NPQ9"/>
<name>A0A7V8NPQ9_9BACT</name>
<gene>
    <name evidence="4" type="ORF">HRJ53_09820</name>
</gene>
<organism evidence="4 5">
    <name type="scientific">Candidatus Acidiferrum panamense</name>
    <dbReference type="NCBI Taxonomy" id="2741543"/>
    <lineage>
        <taxon>Bacteria</taxon>
        <taxon>Pseudomonadati</taxon>
        <taxon>Acidobacteriota</taxon>
        <taxon>Terriglobia</taxon>
        <taxon>Candidatus Acidiferrales</taxon>
        <taxon>Candidatus Acidiferrum</taxon>
    </lineage>
</organism>